<sequence length="58" mass="6823">MNIPNDPMMLVSYLNTQLRDFYPSLEELCKSLDLDQQQICDKLKTVDYSYDAATNRFI</sequence>
<protein>
    <submittedName>
        <fullName evidence="1">DUF4250 domain-containing protein</fullName>
    </submittedName>
</protein>
<dbReference type="EMBL" id="JACRSX010000005">
    <property type="protein sequence ID" value="MBC8562201.1"/>
    <property type="molecule type" value="Genomic_DNA"/>
</dbReference>
<proteinExistence type="predicted"/>
<organism evidence="1 2">
    <name type="scientific">Jutongia huaianensis</name>
    <dbReference type="NCBI Taxonomy" id="2763668"/>
    <lineage>
        <taxon>Bacteria</taxon>
        <taxon>Bacillati</taxon>
        <taxon>Bacillota</taxon>
        <taxon>Clostridia</taxon>
        <taxon>Lachnospirales</taxon>
        <taxon>Lachnospiraceae</taxon>
        <taxon>Jutongia</taxon>
    </lineage>
</organism>
<accession>A0ABR7N0P5</accession>
<reference evidence="1 2" key="1">
    <citation type="submission" date="2020-08" db="EMBL/GenBank/DDBJ databases">
        <title>Genome public.</title>
        <authorList>
            <person name="Liu C."/>
            <person name="Sun Q."/>
        </authorList>
    </citation>
    <scope>NUCLEOTIDE SEQUENCE [LARGE SCALE GENOMIC DNA]</scope>
    <source>
        <strain evidence="1 2">NSJ-37</strain>
    </source>
</reference>
<gene>
    <name evidence="1" type="ORF">H8704_06090</name>
</gene>
<keyword evidence="2" id="KW-1185">Reference proteome</keyword>
<evidence type="ECO:0000313" key="1">
    <source>
        <dbReference type="EMBL" id="MBC8562201.1"/>
    </source>
</evidence>
<comment type="caution">
    <text evidence="1">The sequence shown here is derived from an EMBL/GenBank/DDBJ whole genome shotgun (WGS) entry which is preliminary data.</text>
</comment>
<dbReference type="Proteomes" id="UP000606193">
    <property type="component" value="Unassembled WGS sequence"/>
</dbReference>
<dbReference type="Pfam" id="PF14056">
    <property type="entry name" value="DUF4250"/>
    <property type="match status" value="1"/>
</dbReference>
<dbReference type="InterPro" id="IPR025346">
    <property type="entry name" value="DUF4250"/>
</dbReference>
<dbReference type="RefSeq" id="WP_118676887.1">
    <property type="nucleotide sequence ID" value="NZ_JACRSX010000005.1"/>
</dbReference>
<evidence type="ECO:0000313" key="2">
    <source>
        <dbReference type="Proteomes" id="UP000606193"/>
    </source>
</evidence>
<name>A0ABR7N0P5_9FIRM</name>